<dbReference type="InterPro" id="IPR028002">
    <property type="entry name" value="Myb_DNA-bind_5"/>
</dbReference>
<proteinExistence type="predicted"/>
<dbReference type="Proteomes" id="UP001460270">
    <property type="component" value="Unassembled WGS sequence"/>
</dbReference>
<dbReference type="EMBL" id="JBBPFD010000006">
    <property type="protein sequence ID" value="KAK7922334.1"/>
    <property type="molecule type" value="Genomic_DNA"/>
</dbReference>
<feature type="compositionally biased region" description="Polar residues" evidence="1">
    <location>
        <begin position="276"/>
        <end position="287"/>
    </location>
</feature>
<evidence type="ECO:0000313" key="4">
    <source>
        <dbReference type="Proteomes" id="UP001460270"/>
    </source>
</evidence>
<gene>
    <name evidence="3" type="ORF">WMY93_009236</name>
</gene>
<dbReference type="GO" id="GO:0005634">
    <property type="term" value="C:nucleus"/>
    <property type="evidence" value="ECO:0007669"/>
    <property type="project" value="TreeGrafter"/>
</dbReference>
<name>A0AAW0PPS8_9GOBI</name>
<dbReference type="AlphaFoldDB" id="A0AAW0PPS8"/>
<dbReference type="PRINTS" id="PR01217">
    <property type="entry name" value="PRICHEXTENSN"/>
</dbReference>
<organism evidence="3 4">
    <name type="scientific">Mugilogobius chulae</name>
    <name type="common">yellowstripe goby</name>
    <dbReference type="NCBI Taxonomy" id="88201"/>
    <lineage>
        <taxon>Eukaryota</taxon>
        <taxon>Metazoa</taxon>
        <taxon>Chordata</taxon>
        <taxon>Craniata</taxon>
        <taxon>Vertebrata</taxon>
        <taxon>Euteleostomi</taxon>
        <taxon>Actinopterygii</taxon>
        <taxon>Neopterygii</taxon>
        <taxon>Teleostei</taxon>
        <taxon>Neoteleostei</taxon>
        <taxon>Acanthomorphata</taxon>
        <taxon>Gobiaria</taxon>
        <taxon>Gobiiformes</taxon>
        <taxon>Gobioidei</taxon>
        <taxon>Gobiidae</taxon>
        <taxon>Gobionellinae</taxon>
        <taxon>Mugilogobius</taxon>
    </lineage>
</organism>
<evidence type="ECO:0000313" key="3">
    <source>
        <dbReference type="EMBL" id="KAK7922334.1"/>
    </source>
</evidence>
<dbReference type="Pfam" id="PF13873">
    <property type="entry name" value="Myb_DNA-bind_5"/>
    <property type="match status" value="1"/>
</dbReference>
<feature type="region of interest" description="Disordered" evidence="1">
    <location>
        <begin position="229"/>
        <end position="252"/>
    </location>
</feature>
<comment type="caution">
    <text evidence="3">The sequence shown here is derived from an EMBL/GenBank/DDBJ whole genome shotgun (WGS) entry which is preliminary data.</text>
</comment>
<dbReference type="Gene3D" id="1.10.10.60">
    <property type="entry name" value="Homeodomain-like"/>
    <property type="match status" value="1"/>
</dbReference>
<evidence type="ECO:0000256" key="1">
    <source>
        <dbReference type="SAM" id="MobiDB-lite"/>
    </source>
</evidence>
<accession>A0AAW0PPS8</accession>
<feature type="domain" description="Myb/SANT-like DNA-binding" evidence="2">
    <location>
        <begin position="9"/>
        <end position="85"/>
    </location>
</feature>
<reference evidence="4" key="1">
    <citation type="submission" date="2024-04" db="EMBL/GenBank/DDBJ databases">
        <title>Salinicola lusitanus LLJ914,a marine bacterium isolated from the Okinawa Trough.</title>
        <authorList>
            <person name="Li J."/>
        </authorList>
    </citation>
    <scope>NUCLEOTIDE SEQUENCE [LARGE SCALE GENOMIC DNA]</scope>
</reference>
<dbReference type="PANTHER" id="PTHR23098">
    <property type="entry name" value="AGAP001331-PA-RELATED"/>
    <property type="match status" value="1"/>
</dbReference>
<protein>
    <recommendedName>
        <fullName evidence="2">Myb/SANT-like DNA-binding domain-containing protein</fullName>
    </recommendedName>
</protein>
<feature type="region of interest" description="Disordered" evidence="1">
    <location>
        <begin position="129"/>
        <end position="190"/>
    </location>
</feature>
<dbReference type="PANTHER" id="PTHR23098:SF23">
    <property type="entry name" value="MYB-RELATED TRANSCRIPTION FACTOR, PARTNER OF PROFILIN-LIKE ISOFORM X2-RELATED"/>
    <property type="match status" value="1"/>
</dbReference>
<feature type="region of interest" description="Disordered" evidence="1">
    <location>
        <begin position="74"/>
        <end position="107"/>
    </location>
</feature>
<feature type="compositionally biased region" description="Pro residues" evidence="1">
    <location>
        <begin position="150"/>
        <end position="177"/>
    </location>
</feature>
<sequence length="324" mass="35894">MTAYPCRERSERFGEEETLHLVQEVKDRQVLIYGDGKAAPKRHTVKQAWSEVAAAVSSSSGIIRTADQCRKRYNDVRRRGKHKAATNRQEAAVTGGGPSTSSDLTPAEALASSTLPQASIEGFGGLQIGHEEAGCSRPPSYVEDPRDRQSPPPSPPQPPPPSPPQPPPPPPPRPRPPPPRRRHRATPEDDRRFLEQQQRGFEMLERVLTELNRSTRQLLEPLQRIADSLQQRSQARPPAPAAPSPPPPVLQLPPHHHRRVLQLPPHHHRRVLQLPLTTTAGSSSTPLTAARCGRPKALPSPWPSTTERKKTLICCLNFSFELNV</sequence>
<keyword evidence="4" id="KW-1185">Reference proteome</keyword>
<feature type="region of interest" description="Disordered" evidence="1">
    <location>
        <begin position="276"/>
        <end position="304"/>
    </location>
</feature>
<feature type="compositionally biased region" description="Pro residues" evidence="1">
    <location>
        <begin position="237"/>
        <end position="251"/>
    </location>
</feature>
<evidence type="ECO:0000259" key="2">
    <source>
        <dbReference type="Pfam" id="PF13873"/>
    </source>
</evidence>